<accession>A0A8H3HL99</accession>
<feature type="compositionally biased region" description="Low complexity" evidence="1">
    <location>
        <begin position="118"/>
        <end position="135"/>
    </location>
</feature>
<gene>
    <name evidence="4" type="ORF">RDB_LOCUS153697</name>
</gene>
<name>A0A8H3HL99_9AGAM</name>
<dbReference type="EMBL" id="CAJMWY010004115">
    <property type="protein sequence ID" value="CAE6519819.1"/>
    <property type="molecule type" value="Genomic_DNA"/>
</dbReference>
<feature type="chain" id="PRO_5034502964" description="FAS1 domain-containing protein" evidence="2">
    <location>
        <begin position="21"/>
        <end position="333"/>
    </location>
</feature>
<dbReference type="SUPFAM" id="SSF82153">
    <property type="entry name" value="FAS1 domain"/>
    <property type="match status" value="1"/>
</dbReference>
<comment type="caution">
    <text evidence="4">The sequence shown here is derived from an EMBL/GenBank/DDBJ whole genome shotgun (WGS) entry which is preliminary data.</text>
</comment>
<feature type="signal peptide" evidence="2">
    <location>
        <begin position="1"/>
        <end position="20"/>
    </location>
</feature>
<feature type="domain" description="FAS1" evidence="3">
    <location>
        <begin position="202"/>
        <end position="330"/>
    </location>
</feature>
<evidence type="ECO:0000256" key="1">
    <source>
        <dbReference type="SAM" id="MobiDB-lite"/>
    </source>
</evidence>
<dbReference type="InterPro" id="IPR036378">
    <property type="entry name" value="FAS1_dom_sf"/>
</dbReference>
<feature type="region of interest" description="Disordered" evidence="1">
    <location>
        <begin position="115"/>
        <end position="140"/>
    </location>
</feature>
<keyword evidence="2" id="KW-0732">Signal</keyword>
<evidence type="ECO:0000313" key="5">
    <source>
        <dbReference type="Proteomes" id="UP000663861"/>
    </source>
</evidence>
<dbReference type="SMART" id="SM00554">
    <property type="entry name" value="FAS1"/>
    <property type="match status" value="1"/>
</dbReference>
<evidence type="ECO:0000313" key="4">
    <source>
        <dbReference type="EMBL" id="CAE6519819.1"/>
    </source>
</evidence>
<dbReference type="Pfam" id="PF02469">
    <property type="entry name" value="Fasciclin"/>
    <property type="match status" value="1"/>
</dbReference>
<proteinExistence type="predicted"/>
<dbReference type="PROSITE" id="PS50213">
    <property type="entry name" value="FAS1"/>
    <property type="match status" value="1"/>
</dbReference>
<reference evidence="4" key="1">
    <citation type="submission" date="2021-01" db="EMBL/GenBank/DDBJ databases">
        <authorList>
            <person name="Kaushik A."/>
        </authorList>
    </citation>
    <scope>NUCLEOTIDE SEQUENCE</scope>
    <source>
        <strain evidence="4">AG4-RS23</strain>
    </source>
</reference>
<dbReference type="AlphaFoldDB" id="A0A8H3HL99"/>
<protein>
    <recommendedName>
        <fullName evidence="3">FAS1 domain-containing protein</fullName>
    </recommendedName>
</protein>
<evidence type="ECO:0000259" key="3">
    <source>
        <dbReference type="PROSITE" id="PS50213"/>
    </source>
</evidence>
<sequence length="333" mass="36917">MRFLARVVPTFFAVSGLVQALAIAPRDDDDFLSGFLDTLKEHGLTTLADGYKRLSRTDEGKQIIKQLESGEFTVLAPENKAFGSYHTTIEPDVIRYSTLFGKFDNGCDTGSHPRRAATFQSRSTSPSTFRRSSAPTRKRAEPFEDYQVQIVDRYYDSSTNEHSVVIDRPVGNAKVGDRFCYKNLVILITDTILTTPQSVSELLTQPLTESAPNGFSKFIDALRRTQLADPVDKKDKLMSFVPLDESLNGWDGYSNEELKLIVENHISFGQVLFSNKFASVDEVTAQSGKKLKLSVEDGNSYVSCGTSKVKMLRTDVTSSNGVVHVTDGPIQCN</sequence>
<evidence type="ECO:0000256" key="2">
    <source>
        <dbReference type="SAM" id="SignalP"/>
    </source>
</evidence>
<dbReference type="Proteomes" id="UP000663861">
    <property type="component" value="Unassembled WGS sequence"/>
</dbReference>
<organism evidence="4 5">
    <name type="scientific">Rhizoctonia solani</name>
    <dbReference type="NCBI Taxonomy" id="456999"/>
    <lineage>
        <taxon>Eukaryota</taxon>
        <taxon>Fungi</taxon>
        <taxon>Dikarya</taxon>
        <taxon>Basidiomycota</taxon>
        <taxon>Agaricomycotina</taxon>
        <taxon>Agaricomycetes</taxon>
        <taxon>Cantharellales</taxon>
        <taxon>Ceratobasidiaceae</taxon>
        <taxon>Rhizoctonia</taxon>
    </lineage>
</organism>
<dbReference type="Gene3D" id="2.30.180.10">
    <property type="entry name" value="FAS1 domain"/>
    <property type="match status" value="1"/>
</dbReference>
<dbReference type="InterPro" id="IPR000782">
    <property type="entry name" value="FAS1_domain"/>
</dbReference>